<name>A0A9D3VPW8_9ROSI</name>
<sequence>MATIPAYSYNNGTEGETSRRLEKATAMRDRGILNTSRQSRYQPYQSQMVHLSRIPALIAALPMHYLSKLNSPLFPSAWLIHLLDRENKLLFYKMELFQISKGMMDTVDHFNPSYINHSMSDSSEIVAMLVSVTLPIL</sequence>
<reference evidence="1 2" key="1">
    <citation type="journal article" date="2021" name="Plant Biotechnol. J.">
        <title>Multi-omics assisted identification of the key and species-specific regulatory components of drought-tolerant mechanisms in Gossypium stocksii.</title>
        <authorList>
            <person name="Yu D."/>
            <person name="Ke L."/>
            <person name="Zhang D."/>
            <person name="Wu Y."/>
            <person name="Sun Y."/>
            <person name="Mei J."/>
            <person name="Sun J."/>
            <person name="Sun Y."/>
        </authorList>
    </citation>
    <scope>NUCLEOTIDE SEQUENCE [LARGE SCALE GENOMIC DNA]</scope>
    <source>
        <strain evidence="2">cv. E1</strain>
        <tissue evidence="1">Leaf</tissue>
    </source>
</reference>
<dbReference type="AlphaFoldDB" id="A0A9D3VPW8"/>
<gene>
    <name evidence="1" type="ORF">J1N35_017907</name>
</gene>
<evidence type="ECO:0000313" key="2">
    <source>
        <dbReference type="Proteomes" id="UP000828251"/>
    </source>
</evidence>
<evidence type="ECO:0000313" key="1">
    <source>
        <dbReference type="EMBL" id="KAH1090650.1"/>
    </source>
</evidence>
<proteinExistence type="predicted"/>
<keyword evidence="2" id="KW-1185">Reference proteome</keyword>
<dbReference type="Proteomes" id="UP000828251">
    <property type="component" value="Unassembled WGS sequence"/>
</dbReference>
<dbReference type="OrthoDB" id="10316497at2759"/>
<organism evidence="1 2">
    <name type="scientific">Gossypium stocksii</name>
    <dbReference type="NCBI Taxonomy" id="47602"/>
    <lineage>
        <taxon>Eukaryota</taxon>
        <taxon>Viridiplantae</taxon>
        <taxon>Streptophyta</taxon>
        <taxon>Embryophyta</taxon>
        <taxon>Tracheophyta</taxon>
        <taxon>Spermatophyta</taxon>
        <taxon>Magnoliopsida</taxon>
        <taxon>eudicotyledons</taxon>
        <taxon>Gunneridae</taxon>
        <taxon>Pentapetalae</taxon>
        <taxon>rosids</taxon>
        <taxon>malvids</taxon>
        <taxon>Malvales</taxon>
        <taxon>Malvaceae</taxon>
        <taxon>Malvoideae</taxon>
        <taxon>Gossypium</taxon>
    </lineage>
</organism>
<comment type="caution">
    <text evidence="1">The sequence shown here is derived from an EMBL/GenBank/DDBJ whole genome shotgun (WGS) entry which is preliminary data.</text>
</comment>
<accession>A0A9D3VPW8</accession>
<dbReference type="EMBL" id="JAIQCV010000006">
    <property type="protein sequence ID" value="KAH1090650.1"/>
    <property type="molecule type" value="Genomic_DNA"/>
</dbReference>
<protein>
    <submittedName>
        <fullName evidence="1">Uncharacterized protein</fullName>
    </submittedName>
</protein>